<keyword evidence="2 6" id="KW-0677">Repeat</keyword>
<dbReference type="GO" id="GO:0034605">
    <property type="term" value="P:cellular response to heat"/>
    <property type="evidence" value="ECO:0007669"/>
    <property type="project" value="TreeGrafter"/>
</dbReference>
<proteinExistence type="inferred from homology"/>
<dbReference type="PROSITE" id="PS51903">
    <property type="entry name" value="CLP_R"/>
    <property type="match status" value="1"/>
</dbReference>
<dbReference type="STRING" id="133381.A0A2T9ZI72"/>
<keyword evidence="12" id="KW-1185">Reference proteome</keyword>
<dbReference type="GO" id="GO:0005524">
    <property type="term" value="F:ATP binding"/>
    <property type="evidence" value="ECO:0007669"/>
    <property type="project" value="UniProtKB-KW"/>
</dbReference>
<dbReference type="FunFam" id="3.40.50.300:FF:000120">
    <property type="entry name" value="ATP-dependent chaperone ClpB"/>
    <property type="match status" value="1"/>
</dbReference>
<dbReference type="EMBL" id="MBFS01000142">
    <property type="protein sequence ID" value="PVV04284.1"/>
    <property type="molecule type" value="Genomic_DNA"/>
</dbReference>
<dbReference type="AlphaFoldDB" id="A0A2T9ZI72"/>
<dbReference type="InterPro" id="IPR001270">
    <property type="entry name" value="ClpA/B"/>
</dbReference>
<dbReference type="Pfam" id="PF07724">
    <property type="entry name" value="AAA_2"/>
    <property type="match status" value="1"/>
</dbReference>
<keyword evidence="5 7" id="KW-0143">Chaperone</keyword>
<dbReference type="InterPro" id="IPR018368">
    <property type="entry name" value="ClpA/B_CS1"/>
</dbReference>
<feature type="domain" description="Clp R" evidence="10">
    <location>
        <begin position="3"/>
        <end position="145"/>
    </location>
</feature>
<gene>
    <name evidence="11" type="ORF">BB560_001218</name>
</gene>
<evidence type="ECO:0000256" key="4">
    <source>
        <dbReference type="ARBA" id="ARBA00022840"/>
    </source>
</evidence>
<dbReference type="GO" id="GO:0016887">
    <property type="term" value="F:ATP hydrolysis activity"/>
    <property type="evidence" value="ECO:0007669"/>
    <property type="project" value="InterPro"/>
</dbReference>
<reference evidence="11 12" key="1">
    <citation type="journal article" date="2018" name="MBio">
        <title>Comparative Genomics Reveals the Core Gene Toolbox for the Fungus-Insect Symbiosis.</title>
        <authorList>
            <person name="Wang Y."/>
            <person name="Stata M."/>
            <person name="Wang W."/>
            <person name="Stajich J.E."/>
            <person name="White M.M."/>
            <person name="Moncalvo J.M."/>
        </authorList>
    </citation>
    <scope>NUCLEOTIDE SEQUENCE [LARGE SCALE GENOMIC DNA]</scope>
    <source>
        <strain evidence="11 12">SC-DP-2</strain>
    </source>
</reference>
<dbReference type="Pfam" id="PF17871">
    <property type="entry name" value="AAA_lid_9"/>
    <property type="match status" value="1"/>
</dbReference>
<dbReference type="Gene3D" id="3.40.50.300">
    <property type="entry name" value="P-loop containing nucleotide triphosphate hydrolases"/>
    <property type="match status" value="3"/>
</dbReference>
<feature type="coiled-coil region" evidence="8">
    <location>
        <begin position="410"/>
        <end position="527"/>
    </location>
</feature>
<dbReference type="GO" id="GO:0005737">
    <property type="term" value="C:cytoplasm"/>
    <property type="evidence" value="ECO:0007669"/>
    <property type="project" value="TreeGrafter"/>
</dbReference>
<dbReference type="PROSITE" id="PS00871">
    <property type="entry name" value="CLPAB_2"/>
    <property type="match status" value="1"/>
</dbReference>
<dbReference type="InterPro" id="IPR027417">
    <property type="entry name" value="P-loop_NTPase"/>
</dbReference>
<dbReference type="PRINTS" id="PR00300">
    <property type="entry name" value="CLPPROTEASEA"/>
</dbReference>
<dbReference type="FunFam" id="3.40.50.300:FF:000010">
    <property type="entry name" value="Chaperone clpB 1, putative"/>
    <property type="match status" value="1"/>
</dbReference>
<evidence type="ECO:0000256" key="8">
    <source>
        <dbReference type="SAM" id="Coils"/>
    </source>
</evidence>
<dbReference type="PANTHER" id="PTHR11638:SF18">
    <property type="entry name" value="HEAT SHOCK PROTEIN 104"/>
    <property type="match status" value="1"/>
</dbReference>
<dbReference type="GO" id="GO:0043335">
    <property type="term" value="P:protein unfolding"/>
    <property type="evidence" value="ECO:0007669"/>
    <property type="project" value="UniProtKB-ARBA"/>
</dbReference>
<dbReference type="InterPro" id="IPR003593">
    <property type="entry name" value="AAA+_ATPase"/>
</dbReference>
<dbReference type="Gene3D" id="1.10.8.60">
    <property type="match status" value="1"/>
</dbReference>
<dbReference type="SUPFAM" id="SSF52540">
    <property type="entry name" value="P-loop containing nucleoside triphosphate hydrolases"/>
    <property type="match status" value="2"/>
</dbReference>
<dbReference type="InterPro" id="IPR036628">
    <property type="entry name" value="Clp_N_dom_sf"/>
</dbReference>
<dbReference type="SMART" id="SM01086">
    <property type="entry name" value="ClpB_D2-small"/>
    <property type="match status" value="1"/>
</dbReference>
<protein>
    <recommendedName>
        <fullName evidence="10">Clp R domain-containing protein</fullName>
    </recommendedName>
</protein>
<dbReference type="InterPro" id="IPR050130">
    <property type="entry name" value="ClpA_ClpB"/>
</dbReference>
<name>A0A2T9ZI72_9FUNG</name>
<dbReference type="InterPro" id="IPR019489">
    <property type="entry name" value="Clp_ATPase_C"/>
</dbReference>
<dbReference type="SMART" id="SM00382">
    <property type="entry name" value="AAA"/>
    <property type="match status" value="2"/>
</dbReference>
<evidence type="ECO:0000256" key="7">
    <source>
        <dbReference type="RuleBase" id="RU004432"/>
    </source>
</evidence>
<dbReference type="Pfam" id="PF02861">
    <property type="entry name" value="Clp_N"/>
    <property type="match status" value="1"/>
</dbReference>
<dbReference type="CDD" id="cd19499">
    <property type="entry name" value="RecA-like_ClpB_Hsp104-like"/>
    <property type="match status" value="1"/>
</dbReference>
<evidence type="ECO:0000256" key="6">
    <source>
        <dbReference type="PROSITE-ProRule" id="PRU01251"/>
    </source>
</evidence>
<dbReference type="SUPFAM" id="SSF81923">
    <property type="entry name" value="Double Clp-N motif"/>
    <property type="match status" value="1"/>
</dbReference>
<evidence type="ECO:0000256" key="5">
    <source>
        <dbReference type="ARBA" id="ARBA00023186"/>
    </source>
</evidence>
<evidence type="ECO:0000259" key="10">
    <source>
        <dbReference type="PROSITE" id="PS51903"/>
    </source>
</evidence>
<dbReference type="FunFam" id="3.40.50.300:FF:000025">
    <property type="entry name" value="ATP-dependent Clp protease subunit"/>
    <property type="match status" value="1"/>
</dbReference>
<dbReference type="CDD" id="cd00009">
    <property type="entry name" value="AAA"/>
    <property type="match status" value="1"/>
</dbReference>
<dbReference type="PANTHER" id="PTHR11638">
    <property type="entry name" value="ATP-DEPENDENT CLP PROTEASE"/>
    <property type="match status" value="1"/>
</dbReference>
<dbReference type="InterPro" id="IPR041546">
    <property type="entry name" value="ClpA/ClpB_AAA_lid"/>
</dbReference>
<dbReference type="Proteomes" id="UP000245609">
    <property type="component" value="Unassembled WGS sequence"/>
</dbReference>
<keyword evidence="3 7" id="KW-0547">Nucleotide-binding</keyword>
<sequence length="933" mass="104971">MSTEQFTEKVFEALRVAIEKAVDNENVQVEPVHILLAIWEQEDDYLKNVIEKCNAVPIEFERSCNRVLVRCTTQNPPPERPSLSSGSQSVITKARKVMKEFGDSLIAVDTLLIALAENDSIKGILQSVNIKSSEFIDIIKKLRGNRKVDSSSAEDQFDALNKYAVDMIKLVKSGKIDPVIGRDEEIRRVIRVLCRRTKNNPVLIGEPGVGKTAIVEGLAQRIVRNDVPVNLQCRLMSLDMGALIAGTKYRGEFEERLKSVLKEVTESSEGVILFIDEIHLVLGAGKTEGSMDAANLLKPMLARGELRCIGATTLDEYKKHVEKDPAFERRFQQVLVSEPSVEDTVSILRGIKEKYETHHGVKIKDLALVAAAQLSSRYITSRFLPDKAIDLVDEACANIRVQLDSQPEIIDSLERRKLQLEIEETALSKEKDEASKNRLSNVRDELAQIKDQLQPLLIQHENETKTLAEIRETKTKIDELKLKAEEAERRRDLSKAADIRYYAIPDLERHIAMLEKKELEKENAEQAEGGHLLSSVVGPEQVAEVVARWTGIPVQRLSQSQIERLLNLGQHLSKDVVGQEEAVKSVADAILRSRAGLGRINQPTGSFLFLGPTGVGKTELAKSLARYLFDDEKYMVRIDMSEYMESHSVSKLIGSPPGYVGYEEGGQLTEVVRKRPYSVVLFDEIEKAHPSVLNVLLEVMDDARLTDGRGKVVDFSNTVVILTSNIGQMHILNYAQTEVEDHNDSSSSLPPTVKKQVLNELKSIIRPELLNRLDDIIVFNRLRKDNLSKIAEIQVKSIEKRLTERDISIHLDPTAIKFIVDNVYDPIYGARPIKRYLEKNLVTDLSKMLIKGEISNHSLVTVKCNPKYQGSGDSVSIDIDDEPFTYTITHQAKPKTSRPTTPMGRYSSPKRKLKGNKYMEDQDYESDTHMNLD</sequence>
<comment type="caution">
    <text evidence="11">The sequence shown here is derived from an EMBL/GenBank/DDBJ whole genome shotgun (WGS) entry which is preliminary data.</text>
</comment>
<feature type="region of interest" description="Disordered" evidence="9">
    <location>
        <begin position="891"/>
        <end position="933"/>
    </location>
</feature>
<dbReference type="Pfam" id="PF10431">
    <property type="entry name" value="ClpB_D2-small"/>
    <property type="match status" value="1"/>
</dbReference>
<evidence type="ECO:0000256" key="1">
    <source>
        <dbReference type="ARBA" id="ARBA00008675"/>
    </source>
</evidence>
<accession>A0A2T9ZI72</accession>
<evidence type="ECO:0000313" key="12">
    <source>
        <dbReference type="Proteomes" id="UP000245609"/>
    </source>
</evidence>
<evidence type="ECO:0000256" key="2">
    <source>
        <dbReference type="ARBA" id="ARBA00022737"/>
    </source>
</evidence>
<dbReference type="Gene3D" id="1.10.1780.10">
    <property type="entry name" value="Clp, N-terminal domain"/>
    <property type="match status" value="1"/>
</dbReference>
<keyword evidence="8" id="KW-0175">Coiled coil</keyword>
<dbReference type="OrthoDB" id="47330at2759"/>
<comment type="similarity">
    <text evidence="1 7">Belongs to the ClpA/ClpB family.</text>
</comment>
<dbReference type="InterPro" id="IPR028299">
    <property type="entry name" value="ClpA/B_CS2"/>
</dbReference>
<evidence type="ECO:0000256" key="9">
    <source>
        <dbReference type="SAM" id="MobiDB-lite"/>
    </source>
</evidence>
<dbReference type="PROSITE" id="PS00870">
    <property type="entry name" value="CLPAB_1"/>
    <property type="match status" value="1"/>
</dbReference>
<dbReference type="Pfam" id="PF00004">
    <property type="entry name" value="AAA"/>
    <property type="match status" value="1"/>
</dbReference>
<keyword evidence="4 7" id="KW-0067">ATP-binding</keyword>
<evidence type="ECO:0000313" key="11">
    <source>
        <dbReference type="EMBL" id="PVV04284.1"/>
    </source>
</evidence>
<evidence type="ECO:0000256" key="3">
    <source>
        <dbReference type="ARBA" id="ARBA00022741"/>
    </source>
</evidence>
<dbReference type="InterPro" id="IPR003959">
    <property type="entry name" value="ATPase_AAA_core"/>
</dbReference>
<organism evidence="11 12">
    <name type="scientific">Smittium megazygosporum</name>
    <dbReference type="NCBI Taxonomy" id="133381"/>
    <lineage>
        <taxon>Eukaryota</taxon>
        <taxon>Fungi</taxon>
        <taxon>Fungi incertae sedis</taxon>
        <taxon>Zoopagomycota</taxon>
        <taxon>Kickxellomycotina</taxon>
        <taxon>Harpellomycetes</taxon>
        <taxon>Harpellales</taxon>
        <taxon>Legeriomycetaceae</taxon>
        <taxon>Smittium</taxon>
    </lineage>
</organism>
<dbReference type="InterPro" id="IPR004176">
    <property type="entry name" value="Clp_R_N"/>
</dbReference>